<name>A0A812L895_SYMPI</name>
<evidence type="ECO:0000313" key="4">
    <source>
        <dbReference type="EMBL" id="CAE7236975.1"/>
    </source>
</evidence>
<keyword evidence="2 3" id="KW-0040">ANK repeat</keyword>
<sequence>MNRWTRKDSPLAGIPLGATSLHISSYFKHHGVLRLLISARAKVEAGLHPALSAAAIGNNPEGIRLLYAAGGRLDRRNLFGDAAFEYAASMAALDALEELAMLARLRSEPVDVAASKALYLVSAHRGASAEAVHRLLQLRADVNVAYTADMRTVPAKTVLAALQLKHRYGQRTMMSRWAYHHDRQTPLMAAIMSGQYEGAAALIAAGARLDLRDSRNWTAADFAQGHAVPDFLVEAFEGRLDGCRRVAAIAYANSLLEL</sequence>
<accession>A0A812L895</accession>
<evidence type="ECO:0000256" key="2">
    <source>
        <dbReference type="ARBA" id="ARBA00023043"/>
    </source>
</evidence>
<dbReference type="PROSITE" id="PS50297">
    <property type="entry name" value="ANK_REP_REGION"/>
    <property type="match status" value="1"/>
</dbReference>
<feature type="repeat" description="ANK" evidence="3">
    <location>
        <begin position="182"/>
        <end position="214"/>
    </location>
</feature>
<dbReference type="Pfam" id="PF00023">
    <property type="entry name" value="Ank"/>
    <property type="match status" value="1"/>
</dbReference>
<evidence type="ECO:0000313" key="5">
    <source>
        <dbReference type="Proteomes" id="UP000649617"/>
    </source>
</evidence>
<keyword evidence="1" id="KW-0677">Repeat</keyword>
<dbReference type="InterPro" id="IPR036770">
    <property type="entry name" value="Ankyrin_rpt-contain_sf"/>
</dbReference>
<evidence type="ECO:0000256" key="3">
    <source>
        <dbReference type="PROSITE-ProRule" id="PRU00023"/>
    </source>
</evidence>
<dbReference type="InterPro" id="IPR002110">
    <property type="entry name" value="Ankyrin_rpt"/>
</dbReference>
<dbReference type="Gene3D" id="1.25.40.20">
    <property type="entry name" value="Ankyrin repeat-containing domain"/>
    <property type="match status" value="2"/>
</dbReference>
<reference evidence="4" key="1">
    <citation type="submission" date="2021-02" db="EMBL/GenBank/DDBJ databases">
        <authorList>
            <person name="Dougan E. K."/>
            <person name="Rhodes N."/>
            <person name="Thang M."/>
            <person name="Chan C."/>
        </authorList>
    </citation>
    <scope>NUCLEOTIDE SEQUENCE</scope>
</reference>
<dbReference type="AlphaFoldDB" id="A0A812L895"/>
<dbReference type="SUPFAM" id="SSF48403">
    <property type="entry name" value="Ankyrin repeat"/>
    <property type="match status" value="1"/>
</dbReference>
<organism evidence="4 5">
    <name type="scientific">Symbiodinium pilosum</name>
    <name type="common">Dinoflagellate</name>
    <dbReference type="NCBI Taxonomy" id="2952"/>
    <lineage>
        <taxon>Eukaryota</taxon>
        <taxon>Sar</taxon>
        <taxon>Alveolata</taxon>
        <taxon>Dinophyceae</taxon>
        <taxon>Suessiales</taxon>
        <taxon>Symbiodiniaceae</taxon>
        <taxon>Symbiodinium</taxon>
    </lineage>
</organism>
<dbReference type="Proteomes" id="UP000649617">
    <property type="component" value="Unassembled WGS sequence"/>
</dbReference>
<comment type="caution">
    <text evidence="4">The sequence shown here is derived from an EMBL/GenBank/DDBJ whole genome shotgun (WGS) entry which is preliminary data.</text>
</comment>
<gene>
    <name evidence="4" type="primary">Ank3</name>
    <name evidence="4" type="ORF">SPIL2461_LOCUS3888</name>
</gene>
<dbReference type="PANTHER" id="PTHR24171">
    <property type="entry name" value="ANKYRIN REPEAT DOMAIN-CONTAINING PROTEIN 39-RELATED"/>
    <property type="match status" value="1"/>
</dbReference>
<dbReference type="PROSITE" id="PS50088">
    <property type="entry name" value="ANK_REPEAT"/>
    <property type="match status" value="1"/>
</dbReference>
<dbReference type="OrthoDB" id="424674at2759"/>
<dbReference type="EMBL" id="CAJNIZ010004892">
    <property type="protein sequence ID" value="CAE7236975.1"/>
    <property type="molecule type" value="Genomic_DNA"/>
</dbReference>
<protein>
    <submittedName>
        <fullName evidence="4">Ank3 protein</fullName>
    </submittedName>
</protein>
<evidence type="ECO:0000256" key="1">
    <source>
        <dbReference type="ARBA" id="ARBA00022737"/>
    </source>
</evidence>
<keyword evidence="5" id="KW-1185">Reference proteome</keyword>
<dbReference type="SMART" id="SM00248">
    <property type="entry name" value="ANK"/>
    <property type="match status" value="4"/>
</dbReference>
<proteinExistence type="predicted"/>